<keyword evidence="1" id="KW-0175">Coiled coil</keyword>
<organism evidence="3 4">
    <name type="scientific">Fusarium culmorum</name>
    <dbReference type="NCBI Taxonomy" id="5516"/>
    <lineage>
        <taxon>Eukaryota</taxon>
        <taxon>Fungi</taxon>
        <taxon>Dikarya</taxon>
        <taxon>Ascomycota</taxon>
        <taxon>Pezizomycotina</taxon>
        <taxon>Sordariomycetes</taxon>
        <taxon>Hypocreomycetidae</taxon>
        <taxon>Hypocreales</taxon>
        <taxon>Nectriaceae</taxon>
        <taxon>Fusarium</taxon>
    </lineage>
</organism>
<feature type="coiled-coil region" evidence="1">
    <location>
        <begin position="283"/>
        <end position="310"/>
    </location>
</feature>
<dbReference type="Proteomes" id="UP000241587">
    <property type="component" value="Unassembled WGS sequence"/>
</dbReference>
<feature type="region of interest" description="Disordered" evidence="2">
    <location>
        <begin position="99"/>
        <end position="145"/>
    </location>
</feature>
<evidence type="ECO:0000256" key="2">
    <source>
        <dbReference type="SAM" id="MobiDB-lite"/>
    </source>
</evidence>
<evidence type="ECO:0000313" key="4">
    <source>
        <dbReference type="Proteomes" id="UP000241587"/>
    </source>
</evidence>
<feature type="compositionally biased region" description="Low complexity" evidence="2">
    <location>
        <begin position="128"/>
        <end position="137"/>
    </location>
</feature>
<gene>
    <name evidence="3" type="ORF">FCULG_00001384</name>
</gene>
<dbReference type="AlphaFoldDB" id="A0A2T4GQ75"/>
<sequence>MSTTTVNMIEWSEFTNLYAKVNGVSLTTPQSPSPPGLDNFILSPQDIRDAISAPPPGKGHRVGRHHSNSMSYTCNYEPSSSYPVLEGFLPGFPQASPISFPPVTPTSSPADEYDSPSWRCGPRRERPSFSPSPARPFRTYKRAPKQPAAKQNQGVFLGLPVQAFVLTKIQTLLEHACYTFAEQWLPHILFENGWDCPEAGELNVWMHHFNFNVERMTLCHVAQEHGMKESLSDVMHSAKEIRHNAVHRNRVEINELAIHMDHAVDLCTILGVQEDLDKVKAIRDYAKTEIDSLQATIQAAKQEAEKKIMQFMKSL</sequence>
<dbReference type="EMBL" id="PVEM01000012">
    <property type="protein sequence ID" value="PTD05717.1"/>
    <property type="molecule type" value="Genomic_DNA"/>
</dbReference>
<protein>
    <submittedName>
        <fullName evidence="3">Uncharacterized protein</fullName>
    </submittedName>
</protein>
<evidence type="ECO:0000256" key="1">
    <source>
        <dbReference type="SAM" id="Coils"/>
    </source>
</evidence>
<evidence type="ECO:0000313" key="3">
    <source>
        <dbReference type="EMBL" id="PTD05717.1"/>
    </source>
</evidence>
<reference evidence="3 4" key="1">
    <citation type="submission" date="2018-02" db="EMBL/GenBank/DDBJ databases">
        <title>Fusarium culmorum secondary metabolites in fungal-bacterial-plant interactions.</title>
        <authorList>
            <person name="Schmidt R."/>
        </authorList>
    </citation>
    <scope>NUCLEOTIDE SEQUENCE [LARGE SCALE GENOMIC DNA]</scope>
    <source>
        <strain evidence="3 4">PV</strain>
    </source>
</reference>
<keyword evidence="4" id="KW-1185">Reference proteome</keyword>
<comment type="caution">
    <text evidence="3">The sequence shown here is derived from an EMBL/GenBank/DDBJ whole genome shotgun (WGS) entry which is preliminary data.</text>
</comment>
<accession>A0A2T4GQ75</accession>
<proteinExistence type="predicted"/>
<dbReference type="OMA" id="LLEHACY"/>
<name>A0A2T4GQ75_FUSCU</name>
<dbReference type="OrthoDB" id="5324651at2759"/>